<evidence type="ECO:0000313" key="3">
    <source>
        <dbReference type="Proteomes" id="UP000628710"/>
    </source>
</evidence>
<name>A0A934JN61_9GAMM</name>
<dbReference type="EMBL" id="JAEMNX010000023">
    <property type="protein sequence ID" value="MBJ7539310.1"/>
    <property type="molecule type" value="Genomic_DNA"/>
</dbReference>
<keyword evidence="1" id="KW-1133">Transmembrane helix</keyword>
<dbReference type="Proteomes" id="UP000628710">
    <property type="component" value="Unassembled WGS sequence"/>
</dbReference>
<evidence type="ECO:0000313" key="2">
    <source>
        <dbReference type="EMBL" id="MBJ7539310.1"/>
    </source>
</evidence>
<gene>
    <name evidence="2" type="ORF">I8J31_16655</name>
</gene>
<reference evidence="2" key="1">
    <citation type="submission" date="2020-12" db="EMBL/GenBank/DDBJ databases">
        <title>Marinomonas arctica sp. nov., a psychrotolerant bacterium isolated from the Arctic.</title>
        <authorList>
            <person name="Zhang Y."/>
        </authorList>
    </citation>
    <scope>NUCLEOTIDE SEQUENCE</scope>
    <source>
        <strain evidence="2">C1424</strain>
    </source>
</reference>
<keyword evidence="3" id="KW-1185">Reference proteome</keyword>
<evidence type="ECO:0000256" key="1">
    <source>
        <dbReference type="SAM" id="Phobius"/>
    </source>
</evidence>
<keyword evidence="1" id="KW-0472">Membrane</keyword>
<protein>
    <submittedName>
        <fullName evidence="2">DUF1294 domain-containing protein</fullName>
    </submittedName>
</protein>
<sequence length="95" mass="11024">MSIDHLFLLVAYGLLSFITFCVYGMDKWAAKRQKSRVRESRLHLLSLVGGWPGALLGQRVFRHKTKKVRFRVVFWLTLLVNVTLVSLIFFLNGWG</sequence>
<feature type="transmembrane region" description="Helical" evidence="1">
    <location>
        <begin position="72"/>
        <end position="91"/>
    </location>
</feature>
<organism evidence="2 3">
    <name type="scientific">Marinomonas transparens</name>
    <dbReference type="NCBI Taxonomy" id="2795388"/>
    <lineage>
        <taxon>Bacteria</taxon>
        <taxon>Pseudomonadati</taxon>
        <taxon>Pseudomonadota</taxon>
        <taxon>Gammaproteobacteria</taxon>
        <taxon>Oceanospirillales</taxon>
        <taxon>Oceanospirillaceae</taxon>
        <taxon>Marinomonas</taxon>
    </lineage>
</organism>
<dbReference type="AlphaFoldDB" id="A0A934JN61"/>
<keyword evidence="1" id="KW-0812">Transmembrane</keyword>
<dbReference type="InterPro" id="IPR010718">
    <property type="entry name" value="DUF1294"/>
</dbReference>
<dbReference type="RefSeq" id="WP_199469715.1">
    <property type="nucleotide sequence ID" value="NZ_JAEMNX010000023.1"/>
</dbReference>
<accession>A0A934JN61</accession>
<dbReference type="PIRSF" id="PIRSF002599">
    <property type="entry name" value="Cold_shock_A"/>
    <property type="match status" value="1"/>
</dbReference>
<dbReference type="GO" id="GO:0003676">
    <property type="term" value="F:nucleic acid binding"/>
    <property type="evidence" value="ECO:0007669"/>
    <property type="project" value="InterPro"/>
</dbReference>
<feature type="transmembrane region" description="Helical" evidence="1">
    <location>
        <begin position="6"/>
        <end position="25"/>
    </location>
</feature>
<proteinExistence type="predicted"/>
<dbReference type="Pfam" id="PF06961">
    <property type="entry name" value="DUF1294"/>
    <property type="match status" value="1"/>
</dbReference>
<dbReference type="InterPro" id="IPR012156">
    <property type="entry name" value="Cold_shock_CspA"/>
</dbReference>
<comment type="caution">
    <text evidence="2">The sequence shown here is derived from an EMBL/GenBank/DDBJ whole genome shotgun (WGS) entry which is preliminary data.</text>
</comment>